<sequence>MGVIQIYLVRHGEPDYEPIDSRGWPGTAADSAPLTTVGMKQAEQLADLLSGIGATYLVSSPFTRALHSAAIIGHRLALGVKVDHDLRDWLPDHTGLWRSAADVRAAQAELEAYDGEWPEGIQRPWEPLSRVRERARAALDRHTAGTDGPVLAITHATVIRALTGVKDVAHGAHEYYRYEAETH</sequence>
<dbReference type="InterPro" id="IPR029033">
    <property type="entry name" value="His_PPase_superfam"/>
</dbReference>
<evidence type="ECO:0000313" key="2">
    <source>
        <dbReference type="Proteomes" id="UP001501705"/>
    </source>
</evidence>
<protein>
    <submittedName>
        <fullName evidence="1">Histidine phosphatase family protein</fullName>
    </submittedName>
</protein>
<dbReference type="Gene3D" id="3.40.50.1240">
    <property type="entry name" value="Phosphoglycerate mutase-like"/>
    <property type="match status" value="1"/>
</dbReference>
<proteinExistence type="predicted"/>
<accession>A0ABP4PJM6</accession>
<dbReference type="Pfam" id="PF00300">
    <property type="entry name" value="His_Phos_1"/>
    <property type="match status" value="1"/>
</dbReference>
<reference evidence="2" key="1">
    <citation type="journal article" date="2019" name="Int. J. Syst. Evol. Microbiol.">
        <title>The Global Catalogue of Microorganisms (GCM) 10K type strain sequencing project: providing services to taxonomists for standard genome sequencing and annotation.</title>
        <authorList>
            <consortium name="The Broad Institute Genomics Platform"/>
            <consortium name="The Broad Institute Genome Sequencing Center for Infectious Disease"/>
            <person name="Wu L."/>
            <person name="Ma J."/>
        </authorList>
    </citation>
    <scope>NUCLEOTIDE SEQUENCE [LARGE SCALE GENOMIC DNA]</scope>
    <source>
        <strain evidence="2">JCM 15572</strain>
    </source>
</reference>
<dbReference type="SMART" id="SM00855">
    <property type="entry name" value="PGAM"/>
    <property type="match status" value="1"/>
</dbReference>
<dbReference type="Proteomes" id="UP001501705">
    <property type="component" value="Unassembled WGS sequence"/>
</dbReference>
<dbReference type="CDD" id="cd07067">
    <property type="entry name" value="HP_PGM_like"/>
    <property type="match status" value="1"/>
</dbReference>
<dbReference type="InterPro" id="IPR050275">
    <property type="entry name" value="PGM_Phosphatase"/>
</dbReference>
<comment type="caution">
    <text evidence="1">The sequence shown here is derived from an EMBL/GenBank/DDBJ whole genome shotgun (WGS) entry which is preliminary data.</text>
</comment>
<keyword evidence="2" id="KW-1185">Reference proteome</keyword>
<evidence type="ECO:0000313" key="1">
    <source>
        <dbReference type="EMBL" id="GAA1583269.1"/>
    </source>
</evidence>
<name>A0ABP4PJM6_9ACTN</name>
<dbReference type="PANTHER" id="PTHR48100">
    <property type="entry name" value="BROAD-SPECIFICITY PHOSPHATASE YOR283W-RELATED"/>
    <property type="match status" value="1"/>
</dbReference>
<dbReference type="InterPro" id="IPR013078">
    <property type="entry name" value="His_Pase_superF_clade-1"/>
</dbReference>
<dbReference type="EMBL" id="BAAAPH010000014">
    <property type="protein sequence ID" value="GAA1583269.1"/>
    <property type="molecule type" value="Genomic_DNA"/>
</dbReference>
<dbReference type="SUPFAM" id="SSF53254">
    <property type="entry name" value="Phosphoglycerate mutase-like"/>
    <property type="match status" value="1"/>
</dbReference>
<gene>
    <name evidence="1" type="ORF">GCM10009804_44670</name>
</gene>
<organism evidence="1 2">
    <name type="scientific">Kribbella hippodromi</name>
    <dbReference type="NCBI Taxonomy" id="434347"/>
    <lineage>
        <taxon>Bacteria</taxon>
        <taxon>Bacillati</taxon>
        <taxon>Actinomycetota</taxon>
        <taxon>Actinomycetes</taxon>
        <taxon>Propionibacteriales</taxon>
        <taxon>Kribbellaceae</taxon>
        <taxon>Kribbella</taxon>
    </lineage>
</organism>